<proteinExistence type="predicted"/>
<reference evidence="2" key="1">
    <citation type="submission" date="2017-05" db="EMBL/GenBank/DDBJ databases">
        <authorList>
            <person name="Song R."/>
            <person name="Chenine A.L."/>
            <person name="Ruprecht R.M."/>
        </authorList>
    </citation>
    <scope>NUCLEOTIDE SEQUENCE [LARGE SCALE GENOMIC DNA]</scope>
</reference>
<gene>
    <name evidence="1" type="ORF">ZT1E4_G3185</name>
</gene>
<protein>
    <submittedName>
        <fullName evidence="1">Uncharacterized protein</fullName>
    </submittedName>
</protein>
<accession>A0A2H1FZ25</accession>
<name>A0A2H1FZ25_ZYMTR</name>
<evidence type="ECO:0000313" key="2">
    <source>
        <dbReference type="Proteomes" id="UP000245764"/>
    </source>
</evidence>
<sequence>MAADNEPVVGESLIRNEPQLELEPISTAVIVPLLFPRPPPYLKTYLDSLSPKELFNILAKQHTPGCRTDHLRESLCQDGGPPDPLTSFGA</sequence>
<organism evidence="1 2">
    <name type="scientific">Zymoseptoria tritici ST99CH_1E4</name>
    <dbReference type="NCBI Taxonomy" id="1276532"/>
    <lineage>
        <taxon>Eukaryota</taxon>
        <taxon>Fungi</taxon>
        <taxon>Dikarya</taxon>
        <taxon>Ascomycota</taxon>
        <taxon>Pezizomycotina</taxon>
        <taxon>Dothideomycetes</taxon>
        <taxon>Dothideomycetidae</taxon>
        <taxon>Mycosphaerellales</taxon>
        <taxon>Mycosphaerellaceae</taxon>
        <taxon>Zymoseptoria</taxon>
    </lineage>
</organism>
<evidence type="ECO:0000313" key="1">
    <source>
        <dbReference type="EMBL" id="SMR46567.1"/>
    </source>
</evidence>
<dbReference type="Proteomes" id="UP000245764">
    <property type="component" value="Chromosome 2"/>
</dbReference>
<dbReference type="EMBL" id="LT854254">
    <property type="protein sequence ID" value="SMR46567.1"/>
    <property type="molecule type" value="Genomic_DNA"/>
</dbReference>
<dbReference type="AlphaFoldDB" id="A0A2H1FZ25"/>